<dbReference type="EMBL" id="CP063849">
    <property type="protein sequence ID" value="QOY91220.1"/>
    <property type="molecule type" value="Genomic_DNA"/>
</dbReference>
<keyword evidence="12" id="KW-1185">Reference proteome</keyword>
<feature type="transmembrane region" description="Helical" evidence="9">
    <location>
        <begin position="141"/>
        <end position="165"/>
    </location>
</feature>
<evidence type="ECO:0000256" key="4">
    <source>
        <dbReference type="ARBA" id="ARBA00016463"/>
    </source>
</evidence>
<feature type="transmembrane region" description="Helical" evidence="9">
    <location>
        <begin position="185"/>
        <end position="204"/>
    </location>
</feature>
<evidence type="ECO:0000256" key="3">
    <source>
        <dbReference type="ARBA" id="ARBA00005840"/>
    </source>
</evidence>
<comment type="function">
    <text evidence="1">Required for the export of heme to the periplasm for the biogenesis of c-type cytochromes.</text>
</comment>
<keyword evidence="5 9" id="KW-0812">Transmembrane</keyword>
<proteinExistence type="inferred from homology"/>
<dbReference type="RefSeq" id="WP_194452874.1">
    <property type="nucleotide sequence ID" value="NZ_CP063849.1"/>
</dbReference>
<dbReference type="InterPro" id="IPR003557">
    <property type="entry name" value="Cyt_c_biogenesis_CcmC"/>
</dbReference>
<dbReference type="AlphaFoldDB" id="A0A7S7NWR5"/>
<dbReference type="PRINTS" id="PR01386">
    <property type="entry name" value="CCMCBIOGNSIS"/>
</dbReference>
<name>A0A7S7NWR5_PALFE</name>
<keyword evidence="7 9" id="KW-1133">Transmembrane helix</keyword>
<dbReference type="GO" id="GO:0005886">
    <property type="term" value="C:plasma membrane"/>
    <property type="evidence" value="ECO:0007669"/>
    <property type="project" value="TreeGrafter"/>
</dbReference>
<evidence type="ECO:0000256" key="1">
    <source>
        <dbReference type="ARBA" id="ARBA00002442"/>
    </source>
</evidence>
<evidence type="ECO:0000313" key="11">
    <source>
        <dbReference type="EMBL" id="QOY91220.1"/>
    </source>
</evidence>
<evidence type="ECO:0000256" key="7">
    <source>
        <dbReference type="ARBA" id="ARBA00022989"/>
    </source>
</evidence>
<evidence type="ECO:0000313" key="12">
    <source>
        <dbReference type="Proteomes" id="UP000593892"/>
    </source>
</evidence>
<dbReference type="GO" id="GO:0015232">
    <property type="term" value="F:heme transmembrane transporter activity"/>
    <property type="evidence" value="ECO:0007669"/>
    <property type="project" value="InterPro"/>
</dbReference>
<dbReference type="GO" id="GO:0020037">
    <property type="term" value="F:heme binding"/>
    <property type="evidence" value="ECO:0007669"/>
    <property type="project" value="InterPro"/>
</dbReference>
<dbReference type="PANTHER" id="PTHR30071:SF1">
    <property type="entry name" value="CYTOCHROME B_B6 PROTEIN-RELATED"/>
    <property type="match status" value="1"/>
</dbReference>
<evidence type="ECO:0000256" key="5">
    <source>
        <dbReference type="ARBA" id="ARBA00022692"/>
    </source>
</evidence>
<dbReference type="Pfam" id="PF01578">
    <property type="entry name" value="Cytochrom_C_asm"/>
    <property type="match status" value="1"/>
</dbReference>
<feature type="transmembrane region" description="Helical" evidence="9">
    <location>
        <begin position="83"/>
        <end position="105"/>
    </location>
</feature>
<evidence type="ECO:0000256" key="6">
    <source>
        <dbReference type="ARBA" id="ARBA00022748"/>
    </source>
</evidence>
<comment type="subcellular location">
    <subcellularLocation>
        <location evidence="2">Membrane</location>
        <topology evidence="2">Multi-pass membrane protein</topology>
    </subcellularLocation>
</comment>
<reference evidence="11 12" key="1">
    <citation type="submission" date="2020-10" db="EMBL/GenBank/DDBJ databases">
        <title>Complete genome sequence of Paludibaculum fermentans P105T, a facultatively anaerobic acidobacterium capable of dissimilatory Fe(III) reduction.</title>
        <authorList>
            <person name="Dedysh S.N."/>
            <person name="Beletsky A.V."/>
            <person name="Kulichevskaya I.S."/>
            <person name="Mardanov A.V."/>
            <person name="Ravin N.V."/>
        </authorList>
    </citation>
    <scope>NUCLEOTIDE SEQUENCE [LARGE SCALE GENOMIC DNA]</scope>
    <source>
        <strain evidence="11 12">P105</strain>
    </source>
</reference>
<evidence type="ECO:0000256" key="8">
    <source>
        <dbReference type="ARBA" id="ARBA00023136"/>
    </source>
</evidence>
<dbReference type="InterPro" id="IPR045062">
    <property type="entry name" value="Cyt_c_biogenesis_CcsA/CcmC"/>
</dbReference>
<feature type="transmembrane region" description="Helical" evidence="9">
    <location>
        <begin position="111"/>
        <end position="129"/>
    </location>
</feature>
<keyword evidence="8 9" id="KW-0472">Membrane</keyword>
<dbReference type="GO" id="GO:0017004">
    <property type="term" value="P:cytochrome complex assembly"/>
    <property type="evidence" value="ECO:0007669"/>
    <property type="project" value="UniProtKB-KW"/>
</dbReference>
<comment type="similarity">
    <text evidence="3">Belongs to the CcmC/CycZ/HelC family.</text>
</comment>
<protein>
    <recommendedName>
        <fullName evidence="4">Heme exporter protein C</fullName>
    </recommendedName>
</protein>
<dbReference type="InterPro" id="IPR002541">
    <property type="entry name" value="Cyt_c_assembly"/>
</dbReference>
<feature type="domain" description="Cytochrome c assembly protein" evidence="10">
    <location>
        <begin position="34"/>
        <end position="165"/>
    </location>
</feature>
<dbReference type="Proteomes" id="UP000593892">
    <property type="component" value="Chromosome"/>
</dbReference>
<dbReference type="PANTHER" id="PTHR30071">
    <property type="entry name" value="HEME EXPORTER PROTEIN C"/>
    <property type="match status" value="1"/>
</dbReference>
<evidence type="ECO:0000256" key="2">
    <source>
        <dbReference type="ARBA" id="ARBA00004141"/>
    </source>
</evidence>
<feature type="transmembrane region" description="Helical" evidence="9">
    <location>
        <begin position="7"/>
        <end position="25"/>
    </location>
</feature>
<keyword evidence="6" id="KW-0201">Cytochrome c-type biogenesis</keyword>
<gene>
    <name evidence="11" type="primary">ccsA</name>
    <name evidence="11" type="ORF">IRI77_15105</name>
</gene>
<sequence length="225" mass="25897">MREKTLYGLGALAIALLTHNIWKMLVNLPDEAFQGAIFRIIFFHVPAAFTCFTCFLVSLIAGISYLKTRDLKWDALGVSTTEVGLAFGAANLLTGMIWARIIWGIWWTWDWRLTSMLICWLLYGGYLVLRRAIEEPTERARLSAVMSILSFSVVPFVFFSIKWFRTQHPQPVLYGDGKMDSGYRSMLYGNWVPILMVAFVLVAVRMMQERRQREVDALRRSAHAF</sequence>
<organism evidence="11 12">
    <name type="scientific">Paludibaculum fermentans</name>
    <dbReference type="NCBI Taxonomy" id="1473598"/>
    <lineage>
        <taxon>Bacteria</taxon>
        <taxon>Pseudomonadati</taxon>
        <taxon>Acidobacteriota</taxon>
        <taxon>Terriglobia</taxon>
        <taxon>Bryobacterales</taxon>
        <taxon>Bryobacteraceae</taxon>
        <taxon>Paludibaculum</taxon>
    </lineage>
</organism>
<evidence type="ECO:0000259" key="10">
    <source>
        <dbReference type="Pfam" id="PF01578"/>
    </source>
</evidence>
<dbReference type="KEGG" id="pfer:IRI77_15105"/>
<evidence type="ECO:0000256" key="9">
    <source>
        <dbReference type="SAM" id="Phobius"/>
    </source>
</evidence>
<feature type="transmembrane region" description="Helical" evidence="9">
    <location>
        <begin position="37"/>
        <end position="62"/>
    </location>
</feature>
<accession>A0A7S7NWR5</accession>